<keyword evidence="3" id="KW-1185">Reference proteome</keyword>
<feature type="domain" description="Amidase" evidence="1">
    <location>
        <begin position="43"/>
        <end position="473"/>
    </location>
</feature>
<evidence type="ECO:0000259" key="1">
    <source>
        <dbReference type="Pfam" id="PF01425"/>
    </source>
</evidence>
<dbReference type="RefSeq" id="WP_238275580.1">
    <property type="nucleotide sequence ID" value="NZ_BPQL01000008.1"/>
</dbReference>
<name>A0ABV2L265_9HYPH</name>
<gene>
    <name evidence="2" type="ORF">ABID43_001453</name>
</gene>
<dbReference type="PANTHER" id="PTHR11895:SF76">
    <property type="entry name" value="INDOLEACETAMIDE HYDROLASE"/>
    <property type="match status" value="1"/>
</dbReference>
<dbReference type="InterPro" id="IPR023631">
    <property type="entry name" value="Amidase_dom"/>
</dbReference>
<dbReference type="Proteomes" id="UP001549145">
    <property type="component" value="Unassembled WGS sequence"/>
</dbReference>
<reference evidence="2 3" key="1">
    <citation type="submission" date="2024-06" db="EMBL/GenBank/DDBJ databases">
        <title>Genomic Encyclopedia of Type Strains, Phase IV (KMG-IV): sequencing the most valuable type-strain genomes for metagenomic binning, comparative biology and taxonomic classification.</title>
        <authorList>
            <person name="Goeker M."/>
        </authorList>
    </citation>
    <scope>NUCLEOTIDE SEQUENCE [LARGE SCALE GENOMIC DNA]</scope>
    <source>
        <strain evidence="2 3">DSM 21331</strain>
    </source>
</reference>
<comment type="caution">
    <text evidence="2">The sequence shown here is derived from an EMBL/GenBank/DDBJ whole genome shotgun (WGS) entry which is preliminary data.</text>
</comment>
<dbReference type="EC" id="3.5.1.4" evidence="2"/>
<dbReference type="Gene3D" id="3.90.1300.10">
    <property type="entry name" value="Amidase signature (AS) domain"/>
    <property type="match status" value="1"/>
</dbReference>
<accession>A0ABV2L265</accession>
<proteinExistence type="predicted"/>
<dbReference type="NCBIfam" id="NF005686">
    <property type="entry name" value="PRK07486.1"/>
    <property type="match status" value="1"/>
</dbReference>
<sequence length="497" mass="53485">MSTDPSIAAADPAAGEASEDGILGLGLVALSAAIHARHVSCVEVMTACLDQIDRVNPAVNAIVALRDRADLFAAAEERDEQAARGDFAGPLHGIPLAVKDIDAVKGLPFTLGSPIFRDRIAAADSIMVKRLRRAGTIITGKTNMPEFGLGSQTFNPVYGATRNAYDPSKTSGGSSGGAAVAVALRMQAVADGSDHAGSLRNPPAFNNLFGLRTGYGRIPIETKDAFTPGLGVAGGIGRSPADIGLLLSVQAGYDARVPYSNTQDPGIFAEDLKRDFTGARIAWFDDLGGYLPFEPGVLDLDRSALPAFEALGAKVEWDRPRFDMGKVWRDWLTLRAWMTASNLRPLYDEPAYRALLKPEAVWEVERGLALSADQVSAAQEGRTAWYEAVRRFRERYDFLLMPSAQVFPFDVEERWPKSVGGRAMDTYHRWMEATIPVTMSGLPALNVPAGFDPAGRPSGIQIVGPNNGERDCLQLGAAYDAATRWVTRRKPALLTPS</sequence>
<dbReference type="SUPFAM" id="SSF75304">
    <property type="entry name" value="Amidase signature (AS) enzymes"/>
    <property type="match status" value="1"/>
</dbReference>
<evidence type="ECO:0000313" key="3">
    <source>
        <dbReference type="Proteomes" id="UP001549145"/>
    </source>
</evidence>
<dbReference type="PANTHER" id="PTHR11895">
    <property type="entry name" value="TRANSAMIDASE"/>
    <property type="match status" value="1"/>
</dbReference>
<organism evidence="2 3">
    <name type="scientific">Methylobacterium goesingense</name>
    <dbReference type="NCBI Taxonomy" id="243690"/>
    <lineage>
        <taxon>Bacteria</taxon>
        <taxon>Pseudomonadati</taxon>
        <taxon>Pseudomonadota</taxon>
        <taxon>Alphaproteobacteria</taxon>
        <taxon>Hyphomicrobiales</taxon>
        <taxon>Methylobacteriaceae</taxon>
        <taxon>Methylobacterium</taxon>
    </lineage>
</organism>
<dbReference type="GO" id="GO:0004040">
    <property type="term" value="F:amidase activity"/>
    <property type="evidence" value="ECO:0007669"/>
    <property type="project" value="UniProtKB-EC"/>
</dbReference>
<dbReference type="EMBL" id="JBEPMM010000002">
    <property type="protein sequence ID" value="MET3691928.1"/>
    <property type="molecule type" value="Genomic_DNA"/>
</dbReference>
<protein>
    <submittedName>
        <fullName evidence="2">Amidase</fullName>
        <ecNumber evidence="2">3.5.1.4</ecNumber>
    </submittedName>
</protein>
<dbReference type="Pfam" id="PF01425">
    <property type="entry name" value="Amidase"/>
    <property type="match status" value="1"/>
</dbReference>
<dbReference type="InterPro" id="IPR036928">
    <property type="entry name" value="AS_sf"/>
</dbReference>
<dbReference type="InterPro" id="IPR000120">
    <property type="entry name" value="Amidase"/>
</dbReference>
<evidence type="ECO:0000313" key="2">
    <source>
        <dbReference type="EMBL" id="MET3691928.1"/>
    </source>
</evidence>
<keyword evidence="2" id="KW-0378">Hydrolase</keyword>